<gene>
    <name evidence="2" type="primary">Plekha8_0</name>
    <name evidence="2" type="ORF">g.63581</name>
</gene>
<sequence>MKELQVNKRKGEEDEEEGLGRMKRRWGEVGEGVPDIKLAIEELSQVKPEEKKVSTMAFLCVSNLLLQVIDKIGPTMAVLRRDVQSNIERLERCYISNPSVYYDLVEIMKKEVEEGTARKGESSSRAIVWLTRSLDFSVAFVEGLENDPESSLEQLVEESYTITLKPSHGWISSAAYKVALKLLPDRKTFINLVLGHGQESNTLKGDIQTLVSLLQPLLNEIHALLRGFRLDKLKSA</sequence>
<name>A0A1D1YXN5_9ARAE</name>
<organism evidence="2">
    <name type="scientific">Anthurium amnicola</name>
    <dbReference type="NCBI Taxonomy" id="1678845"/>
    <lineage>
        <taxon>Eukaryota</taxon>
        <taxon>Viridiplantae</taxon>
        <taxon>Streptophyta</taxon>
        <taxon>Embryophyta</taxon>
        <taxon>Tracheophyta</taxon>
        <taxon>Spermatophyta</taxon>
        <taxon>Magnoliopsida</taxon>
        <taxon>Liliopsida</taxon>
        <taxon>Araceae</taxon>
        <taxon>Pothoideae</taxon>
        <taxon>Potheae</taxon>
        <taxon>Anthurium</taxon>
    </lineage>
</organism>
<dbReference type="GO" id="GO:0005829">
    <property type="term" value="C:cytosol"/>
    <property type="evidence" value="ECO:0007669"/>
    <property type="project" value="TreeGrafter"/>
</dbReference>
<accession>A0A1D1YXN5</accession>
<reference evidence="2" key="1">
    <citation type="submission" date="2015-07" db="EMBL/GenBank/DDBJ databases">
        <title>Transcriptome Assembly of Anthurium amnicola.</title>
        <authorList>
            <person name="Suzuki J."/>
        </authorList>
    </citation>
    <scope>NUCLEOTIDE SEQUENCE</scope>
</reference>
<protein>
    <submittedName>
        <fullName evidence="2">Pleckstrin y domain-containing family A member 8</fullName>
    </submittedName>
</protein>
<dbReference type="GO" id="GO:0016020">
    <property type="term" value="C:membrane"/>
    <property type="evidence" value="ECO:0007669"/>
    <property type="project" value="TreeGrafter"/>
</dbReference>
<evidence type="ECO:0000313" key="2">
    <source>
        <dbReference type="EMBL" id="JAT59382.1"/>
    </source>
</evidence>
<dbReference type="EMBL" id="GDJX01008554">
    <property type="protein sequence ID" value="JAT59382.1"/>
    <property type="molecule type" value="Transcribed_RNA"/>
</dbReference>
<dbReference type="InterPro" id="IPR014830">
    <property type="entry name" value="Glycolipid_transfer_prot_dom"/>
</dbReference>
<dbReference type="PANTHER" id="PTHR10219:SF34">
    <property type="entry name" value="GLYCOLIPID TRANSFER PROTEIN 3"/>
    <property type="match status" value="1"/>
</dbReference>
<dbReference type="Pfam" id="PF08718">
    <property type="entry name" value="GLTP"/>
    <property type="match status" value="1"/>
</dbReference>
<dbReference type="GO" id="GO:1902388">
    <property type="term" value="F:ceramide 1-phosphate transfer activity"/>
    <property type="evidence" value="ECO:0007669"/>
    <property type="project" value="TreeGrafter"/>
</dbReference>
<dbReference type="Gene3D" id="1.10.3520.10">
    <property type="entry name" value="Glycolipid transfer protein"/>
    <property type="match status" value="1"/>
</dbReference>
<dbReference type="AlphaFoldDB" id="A0A1D1YXN5"/>
<dbReference type="GO" id="GO:1902387">
    <property type="term" value="F:ceramide 1-phosphate binding"/>
    <property type="evidence" value="ECO:0007669"/>
    <property type="project" value="TreeGrafter"/>
</dbReference>
<evidence type="ECO:0000259" key="1">
    <source>
        <dbReference type="Pfam" id="PF08718"/>
    </source>
</evidence>
<dbReference type="PANTHER" id="PTHR10219">
    <property type="entry name" value="GLYCOLIPID TRANSFER PROTEIN-RELATED"/>
    <property type="match status" value="1"/>
</dbReference>
<dbReference type="InterPro" id="IPR036497">
    <property type="entry name" value="GLTP_sf"/>
</dbReference>
<proteinExistence type="predicted"/>
<dbReference type="SUPFAM" id="SSF110004">
    <property type="entry name" value="Glycolipid transfer protein, GLTP"/>
    <property type="match status" value="1"/>
</dbReference>
<feature type="domain" description="Glycolipid transfer protein" evidence="1">
    <location>
        <begin position="53"/>
        <end position="192"/>
    </location>
</feature>